<dbReference type="Gene3D" id="1.10.287.130">
    <property type="match status" value="1"/>
</dbReference>
<accession>A0A3B1ADU1</accession>
<evidence type="ECO:0000259" key="8">
    <source>
        <dbReference type="PROSITE" id="PS50110"/>
    </source>
</evidence>
<gene>
    <name evidence="9" type="ORF">MNBD_GAMMA20-1991</name>
</gene>
<dbReference type="FunFam" id="1.10.287.130:FF:000070">
    <property type="entry name" value="Histidine kinase sensor protein"/>
    <property type="match status" value="1"/>
</dbReference>
<dbReference type="CDD" id="cd00082">
    <property type="entry name" value="HisKA"/>
    <property type="match status" value="1"/>
</dbReference>
<proteinExistence type="predicted"/>
<keyword evidence="4" id="KW-0808">Transferase</keyword>
<dbReference type="InterPro" id="IPR011006">
    <property type="entry name" value="CheY-like_superfamily"/>
</dbReference>
<dbReference type="InterPro" id="IPR050351">
    <property type="entry name" value="BphY/WalK/GraS-like"/>
</dbReference>
<dbReference type="SUPFAM" id="SSF55874">
    <property type="entry name" value="ATPase domain of HSP90 chaperone/DNA topoisomerase II/histidine kinase"/>
    <property type="match status" value="1"/>
</dbReference>
<dbReference type="InterPro" id="IPR005467">
    <property type="entry name" value="His_kinase_dom"/>
</dbReference>
<keyword evidence="6" id="KW-0175">Coiled coil</keyword>
<dbReference type="PANTHER" id="PTHR42878:SF15">
    <property type="entry name" value="BACTERIOPHYTOCHROME"/>
    <property type="match status" value="1"/>
</dbReference>
<keyword evidence="3" id="KW-0597">Phosphoprotein</keyword>
<dbReference type="Pfam" id="PF02518">
    <property type="entry name" value="HATPase_c"/>
    <property type="match status" value="1"/>
</dbReference>
<dbReference type="InterPro" id="IPR001789">
    <property type="entry name" value="Sig_transdc_resp-reg_receiver"/>
</dbReference>
<dbReference type="GO" id="GO:0007234">
    <property type="term" value="P:osmosensory signaling via phosphorelay pathway"/>
    <property type="evidence" value="ECO:0007669"/>
    <property type="project" value="TreeGrafter"/>
</dbReference>
<dbReference type="InterPro" id="IPR003661">
    <property type="entry name" value="HisK_dim/P_dom"/>
</dbReference>
<dbReference type="Pfam" id="PF00072">
    <property type="entry name" value="Response_reg"/>
    <property type="match status" value="1"/>
</dbReference>
<evidence type="ECO:0000259" key="7">
    <source>
        <dbReference type="PROSITE" id="PS50109"/>
    </source>
</evidence>
<dbReference type="Gene3D" id="3.30.565.10">
    <property type="entry name" value="Histidine kinase-like ATPase, C-terminal domain"/>
    <property type="match status" value="1"/>
</dbReference>
<protein>
    <recommendedName>
        <fullName evidence="2">histidine kinase</fullName>
        <ecNumber evidence="2">2.7.13.3</ecNumber>
    </recommendedName>
</protein>
<dbReference type="PANTHER" id="PTHR42878">
    <property type="entry name" value="TWO-COMPONENT HISTIDINE KINASE"/>
    <property type="match status" value="1"/>
</dbReference>
<evidence type="ECO:0000256" key="4">
    <source>
        <dbReference type="ARBA" id="ARBA00022679"/>
    </source>
</evidence>
<sequence>MNILIVDDKPENLYLLRVLLGSKGYGVTEASNGKEALACACETPPGLIISDILMPVMDGFALCRAWKEDARLTSIPFIFYTATYTETKDEEFALSLGADRFLVKPQEGNVLLDEVEKALLIGEQAGKRSNHTTATLTKISAEVSAEVSEQDFYRQYNARLVNKLEDKLGEIAQKNRTLAAREQSLCEANARLEERVAQRTRELEAANEELEAFNYSVSHDLRAPLRRVEGFSQALQEECAGQLSEQGQDHLRRIGKAIGYMGELIDGMLELSRLSHGELLREIVSLSAMAEAVSAKLREAEPAREVSLCIQSNIVVTGDRRLLGIILDNLLGNAWKFTAKTAQARIELGVTERDGETVYYVADNGAGFDMAYAGKLFKAFQRLHFAQEFPGIGIGLASVARCIHRLGGRVWVESEPEKGATFYFTC</sequence>
<dbReference type="InterPro" id="IPR036097">
    <property type="entry name" value="HisK_dim/P_sf"/>
</dbReference>
<feature type="domain" description="Histidine kinase" evidence="7">
    <location>
        <begin position="216"/>
        <end position="426"/>
    </location>
</feature>
<evidence type="ECO:0000256" key="3">
    <source>
        <dbReference type="ARBA" id="ARBA00022553"/>
    </source>
</evidence>
<keyword evidence="5" id="KW-0418">Kinase</keyword>
<dbReference type="SMART" id="SM00448">
    <property type="entry name" value="REC"/>
    <property type="match status" value="1"/>
</dbReference>
<dbReference type="EC" id="2.7.13.3" evidence="2"/>
<dbReference type="PRINTS" id="PR00344">
    <property type="entry name" value="BCTRLSENSOR"/>
</dbReference>
<dbReference type="Pfam" id="PF00512">
    <property type="entry name" value="HisKA"/>
    <property type="match status" value="1"/>
</dbReference>
<dbReference type="PROSITE" id="PS50109">
    <property type="entry name" value="HIS_KIN"/>
    <property type="match status" value="1"/>
</dbReference>
<dbReference type="SUPFAM" id="SSF52172">
    <property type="entry name" value="CheY-like"/>
    <property type="match status" value="1"/>
</dbReference>
<evidence type="ECO:0000256" key="5">
    <source>
        <dbReference type="ARBA" id="ARBA00022777"/>
    </source>
</evidence>
<evidence type="ECO:0000313" key="9">
    <source>
        <dbReference type="EMBL" id="VAW96469.1"/>
    </source>
</evidence>
<dbReference type="InterPro" id="IPR004358">
    <property type="entry name" value="Sig_transdc_His_kin-like_C"/>
</dbReference>
<dbReference type="InterPro" id="IPR003594">
    <property type="entry name" value="HATPase_dom"/>
</dbReference>
<dbReference type="AlphaFoldDB" id="A0A3B1ADU1"/>
<reference evidence="9" key="1">
    <citation type="submission" date="2018-06" db="EMBL/GenBank/DDBJ databases">
        <authorList>
            <person name="Zhirakovskaya E."/>
        </authorList>
    </citation>
    <scope>NUCLEOTIDE SEQUENCE</scope>
</reference>
<dbReference type="SMART" id="SM00387">
    <property type="entry name" value="HATPase_c"/>
    <property type="match status" value="1"/>
</dbReference>
<dbReference type="GO" id="GO:0000155">
    <property type="term" value="F:phosphorelay sensor kinase activity"/>
    <property type="evidence" value="ECO:0007669"/>
    <property type="project" value="InterPro"/>
</dbReference>
<name>A0A3B1ADU1_9ZZZZ</name>
<dbReference type="EMBL" id="UOFU01000096">
    <property type="protein sequence ID" value="VAW96469.1"/>
    <property type="molecule type" value="Genomic_DNA"/>
</dbReference>
<feature type="domain" description="Response regulatory" evidence="8">
    <location>
        <begin position="2"/>
        <end position="119"/>
    </location>
</feature>
<organism evidence="9">
    <name type="scientific">hydrothermal vent metagenome</name>
    <dbReference type="NCBI Taxonomy" id="652676"/>
    <lineage>
        <taxon>unclassified sequences</taxon>
        <taxon>metagenomes</taxon>
        <taxon>ecological metagenomes</taxon>
    </lineage>
</organism>
<evidence type="ECO:0000256" key="1">
    <source>
        <dbReference type="ARBA" id="ARBA00000085"/>
    </source>
</evidence>
<dbReference type="FunFam" id="3.30.565.10:FF:000006">
    <property type="entry name" value="Sensor histidine kinase WalK"/>
    <property type="match status" value="1"/>
</dbReference>
<evidence type="ECO:0000256" key="6">
    <source>
        <dbReference type="SAM" id="Coils"/>
    </source>
</evidence>
<dbReference type="InterPro" id="IPR036890">
    <property type="entry name" value="HATPase_C_sf"/>
</dbReference>
<dbReference type="GO" id="GO:0030295">
    <property type="term" value="F:protein kinase activator activity"/>
    <property type="evidence" value="ECO:0007669"/>
    <property type="project" value="TreeGrafter"/>
</dbReference>
<evidence type="ECO:0000256" key="2">
    <source>
        <dbReference type="ARBA" id="ARBA00012438"/>
    </source>
</evidence>
<dbReference type="PROSITE" id="PS50110">
    <property type="entry name" value="RESPONSE_REGULATORY"/>
    <property type="match status" value="1"/>
</dbReference>
<dbReference type="GO" id="GO:0000156">
    <property type="term" value="F:phosphorelay response regulator activity"/>
    <property type="evidence" value="ECO:0007669"/>
    <property type="project" value="TreeGrafter"/>
</dbReference>
<comment type="catalytic activity">
    <reaction evidence="1">
        <text>ATP + protein L-histidine = ADP + protein N-phospho-L-histidine.</text>
        <dbReference type="EC" id="2.7.13.3"/>
    </reaction>
</comment>
<feature type="coiled-coil region" evidence="6">
    <location>
        <begin position="161"/>
        <end position="209"/>
    </location>
</feature>
<dbReference type="SUPFAM" id="SSF47384">
    <property type="entry name" value="Homodimeric domain of signal transducing histidine kinase"/>
    <property type="match status" value="1"/>
</dbReference>
<dbReference type="SMART" id="SM00388">
    <property type="entry name" value="HisKA"/>
    <property type="match status" value="1"/>
</dbReference>
<dbReference type="Gene3D" id="3.40.50.2300">
    <property type="match status" value="1"/>
</dbReference>